<keyword evidence="1" id="KW-0472">Membrane</keyword>
<dbReference type="VEuPathDB" id="CryptoDB:Vbra_1047"/>
<gene>
    <name evidence="2" type="ORF">Vbra_1047</name>
</gene>
<reference evidence="2 3" key="1">
    <citation type="submission" date="2014-11" db="EMBL/GenBank/DDBJ databases">
        <authorList>
            <person name="Zhu J."/>
            <person name="Qi W."/>
            <person name="Song R."/>
        </authorList>
    </citation>
    <scope>NUCLEOTIDE SEQUENCE [LARGE SCALE GENOMIC DNA]</scope>
</reference>
<sequence>MAVSLRALRVLISIASVWTSLFLLYIWLPRSKLWTDLTRRISLAFIHYRINQYGMLVHPTGYLSDTVEPQMFYGVKVNNRTAEFFDSVPALARLTPQTWGSWIEVLKTTLPPLKVMYLPLLNAGRHGADDTGVQGAIAEIRERCQRSKDWVFGQFCTELLPSLIAGSASPHLTVVINVHEADFILVERYQKMLQPVNRRRRREDHLRFELEDLYEQWTPEVQEAFLHRPQDFFFTLASGGASVETATWSTTQSRHLTPMSLGLFAVEGTKLRLLAKNNTINHVVIPGYIKRDELRFISRQRRAVERRRHSVSRTNHRTYLMVYCGSFKRSAERSFIRSLKLVSTQREAQQQWQGSQPDLRGFYADIRKKHKFKDKDAGEWIFVAKSCRRKATARMHLLPWHHVLLRIPLASLRHGALNRLRRPHTPGPLARFALRLRHFLWGSRWARAQAVMLLEMLDRVREDEREKLPTRQAWLRCMAPYMGVRRWVELLVLEMRILKAQRQTGRPVDELLRDNARRLDA</sequence>
<proteinExistence type="predicted"/>
<dbReference type="Proteomes" id="UP000041254">
    <property type="component" value="Unassembled WGS sequence"/>
</dbReference>
<keyword evidence="1" id="KW-0812">Transmembrane</keyword>
<evidence type="ECO:0000313" key="3">
    <source>
        <dbReference type="Proteomes" id="UP000041254"/>
    </source>
</evidence>
<protein>
    <submittedName>
        <fullName evidence="2">Uncharacterized protein</fullName>
    </submittedName>
</protein>
<dbReference type="AlphaFoldDB" id="A0A0G4H104"/>
<keyword evidence="3" id="KW-1185">Reference proteome</keyword>
<accession>A0A0G4H104</accession>
<dbReference type="InParanoid" id="A0A0G4H104"/>
<evidence type="ECO:0000256" key="1">
    <source>
        <dbReference type="SAM" id="Phobius"/>
    </source>
</evidence>
<evidence type="ECO:0000313" key="2">
    <source>
        <dbReference type="EMBL" id="CEM37060.1"/>
    </source>
</evidence>
<organism evidence="2 3">
    <name type="scientific">Vitrella brassicaformis (strain CCMP3155)</name>
    <dbReference type="NCBI Taxonomy" id="1169540"/>
    <lineage>
        <taxon>Eukaryota</taxon>
        <taxon>Sar</taxon>
        <taxon>Alveolata</taxon>
        <taxon>Colpodellida</taxon>
        <taxon>Vitrellaceae</taxon>
        <taxon>Vitrella</taxon>
    </lineage>
</organism>
<keyword evidence="1" id="KW-1133">Transmembrane helix</keyword>
<feature type="transmembrane region" description="Helical" evidence="1">
    <location>
        <begin position="7"/>
        <end position="28"/>
    </location>
</feature>
<dbReference type="EMBL" id="CDMY01000928">
    <property type="protein sequence ID" value="CEM37060.1"/>
    <property type="molecule type" value="Genomic_DNA"/>
</dbReference>
<name>A0A0G4H104_VITBC</name>